<organism evidence="12 13">
    <name type="scientific">Mucilaginibacter humi</name>
    <dbReference type="NCBI Taxonomy" id="2732510"/>
    <lineage>
        <taxon>Bacteria</taxon>
        <taxon>Pseudomonadati</taxon>
        <taxon>Bacteroidota</taxon>
        <taxon>Sphingobacteriia</taxon>
        <taxon>Sphingobacteriales</taxon>
        <taxon>Sphingobacteriaceae</taxon>
        <taxon>Mucilaginibacter</taxon>
    </lineage>
</organism>
<evidence type="ECO:0000256" key="1">
    <source>
        <dbReference type="ARBA" id="ARBA00004571"/>
    </source>
</evidence>
<evidence type="ECO:0000256" key="3">
    <source>
        <dbReference type="ARBA" id="ARBA00022452"/>
    </source>
</evidence>
<name>A0ABX1W2T0_9SPHI</name>
<evidence type="ECO:0000313" key="13">
    <source>
        <dbReference type="Proteomes" id="UP000566071"/>
    </source>
</evidence>
<dbReference type="InterPro" id="IPR036942">
    <property type="entry name" value="Beta-barrel_TonB_sf"/>
</dbReference>
<dbReference type="PROSITE" id="PS52016">
    <property type="entry name" value="TONB_DEPENDENT_REC_3"/>
    <property type="match status" value="1"/>
</dbReference>
<dbReference type="InterPro" id="IPR000531">
    <property type="entry name" value="Beta-barrel_TonB"/>
</dbReference>
<dbReference type="Proteomes" id="UP000566071">
    <property type="component" value="Unassembled WGS sequence"/>
</dbReference>
<dbReference type="SUPFAM" id="SSF56935">
    <property type="entry name" value="Porins"/>
    <property type="match status" value="1"/>
</dbReference>
<evidence type="ECO:0000256" key="6">
    <source>
        <dbReference type="ARBA" id="ARBA00023077"/>
    </source>
</evidence>
<protein>
    <submittedName>
        <fullName evidence="12">TonB-dependent receptor</fullName>
    </submittedName>
</protein>
<accession>A0ABX1W2T0</accession>
<evidence type="ECO:0000256" key="8">
    <source>
        <dbReference type="ARBA" id="ARBA00023170"/>
    </source>
</evidence>
<dbReference type="EMBL" id="JABFCR010000025">
    <property type="protein sequence ID" value="NNU33966.1"/>
    <property type="molecule type" value="Genomic_DNA"/>
</dbReference>
<keyword evidence="6" id="KW-0798">TonB box</keyword>
<keyword evidence="8 12" id="KW-0675">Receptor</keyword>
<comment type="subcellular location">
    <subcellularLocation>
        <location evidence="1 10">Cell outer membrane</location>
        <topology evidence="1 10">Multi-pass membrane protein</topology>
    </subcellularLocation>
</comment>
<reference evidence="12 13" key="1">
    <citation type="submission" date="2020-05" db="EMBL/GenBank/DDBJ databases">
        <authorList>
            <person name="Khan S.A."/>
            <person name="Jeon C.O."/>
            <person name="Chun B.H."/>
        </authorList>
    </citation>
    <scope>NUCLEOTIDE SEQUENCE [LARGE SCALE GENOMIC DNA]</scope>
    <source>
        <strain evidence="12 13">S1162</strain>
    </source>
</reference>
<keyword evidence="2 10" id="KW-0813">Transport</keyword>
<keyword evidence="13" id="KW-1185">Reference proteome</keyword>
<evidence type="ECO:0000256" key="9">
    <source>
        <dbReference type="ARBA" id="ARBA00023237"/>
    </source>
</evidence>
<gene>
    <name evidence="12" type="ORF">HK413_07025</name>
</gene>
<dbReference type="RefSeq" id="WP_175269649.1">
    <property type="nucleotide sequence ID" value="NZ_JABFCR010000025.1"/>
</dbReference>
<proteinExistence type="inferred from homology"/>
<dbReference type="PANTHER" id="PTHR30069:SF29">
    <property type="entry name" value="HEMOGLOBIN AND HEMOGLOBIN-HAPTOGLOBIN-BINDING PROTEIN 1-RELATED"/>
    <property type="match status" value="1"/>
</dbReference>
<evidence type="ECO:0000256" key="7">
    <source>
        <dbReference type="ARBA" id="ARBA00023136"/>
    </source>
</evidence>
<evidence type="ECO:0000256" key="5">
    <source>
        <dbReference type="ARBA" id="ARBA00022729"/>
    </source>
</evidence>
<evidence type="ECO:0000256" key="4">
    <source>
        <dbReference type="ARBA" id="ARBA00022692"/>
    </source>
</evidence>
<evidence type="ECO:0000256" key="10">
    <source>
        <dbReference type="PROSITE-ProRule" id="PRU01360"/>
    </source>
</evidence>
<feature type="non-terminal residue" evidence="12">
    <location>
        <position position="1"/>
    </location>
</feature>
<evidence type="ECO:0000313" key="12">
    <source>
        <dbReference type="EMBL" id="NNU33966.1"/>
    </source>
</evidence>
<evidence type="ECO:0000259" key="11">
    <source>
        <dbReference type="Pfam" id="PF00593"/>
    </source>
</evidence>
<sequence>NLQLRGFYKYIFRAPTFNDQYYGFSINPELRPELTKQYDLGLSYLKSLTGLFDYLGFTADAYYNNITDKIINIPSLYNGYARNTGKVEVLGLDVGVKTQAKLKPFTVTLAANYTFQQAQNVTDPAAAIYLNQLPYTPKHTVAINAGISKGAFGLYYNQVISSSRYFDNDNLPADYMPAYSVGDASIVYKGAVNRFPVSLSGGFNNLFNTNYMMVQSYPMPGRSFIISFQITI</sequence>
<keyword evidence="9 10" id="KW-0998">Cell outer membrane</keyword>
<keyword evidence="4 10" id="KW-0812">Transmembrane</keyword>
<comment type="similarity">
    <text evidence="10">Belongs to the TonB-dependent receptor family.</text>
</comment>
<dbReference type="PANTHER" id="PTHR30069">
    <property type="entry name" value="TONB-DEPENDENT OUTER MEMBRANE RECEPTOR"/>
    <property type="match status" value="1"/>
</dbReference>
<feature type="domain" description="TonB-dependent receptor-like beta-barrel" evidence="11">
    <location>
        <begin position="1"/>
        <end position="206"/>
    </location>
</feature>
<keyword evidence="7 10" id="KW-0472">Membrane</keyword>
<keyword evidence="3 10" id="KW-1134">Transmembrane beta strand</keyword>
<comment type="caution">
    <text evidence="12">The sequence shown here is derived from an EMBL/GenBank/DDBJ whole genome shotgun (WGS) entry which is preliminary data.</text>
</comment>
<dbReference type="InterPro" id="IPR039426">
    <property type="entry name" value="TonB-dep_rcpt-like"/>
</dbReference>
<evidence type="ECO:0000256" key="2">
    <source>
        <dbReference type="ARBA" id="ARBA00022448"/>
    </source>
</evidence>
<keyword evidence="5" id="KW-0732">Signal</keyword>
<dbReference type="Pfam" id="PF00593">
    <property type="entry name" value="TonB_dep_Rec_b-barrel"/>
    <property type="match status" value="1"/>
</dbReference>
<dbReference type="Gene3D" id="2.40.170.20">
    <property type="entry name" value="TonB-dependent receptor, beta-barrel domain"/>
    <property type="match status" value="1"/>
</dbReference>